<evidence type="ECO:0000256" key="15">
    <source>
        <dbReference type="NCBIfam" id="TIGR04265"/>
    </source>
</evidence>
<feature type="transmembrane region" description="Helical" evidence="16">
    <location>
        <begin position="6"/>
        <end position="22"/>
    </location>
</feature>
<evidence type="ECO:0000256" key="16">
    <source>
        <dbReference type="SAM" id="Phobius"/>
    </source>
</evidence>
<dbReference type="GO" id="GO:0005886">
    <property type="term" value="C:plasma membrane"/>
    <property type="evidence" value="ECO:0007669"/>
    <property type="project" value="UniProtKB-SubCell"/>
</dbReference>
<gene>
    <name evidence="18" type="primary">cls</name>
    <name evidence="18" type="ORF">CYR75_08575</name>
</gene>
<dbReference type="InterPro" id="IPR022924">
    <property type="entry name" value="Cardiolipin_synthase"/>
</dbReference>
<dbReference type="Pfam" id="PF13396">
    <property type="entry name" value="PLDc_N"/>
    <property type="match status" value="1"/>
</dbReference>
<evidence type="ECO:0000313" key="19">
    <source>
        <dbReference type="Proteomes" id="UP000234882"/>
    </source>
</evidence>
<reference evidence="19" key="1">
    <citation type="submission" date="2017-12" db="EMBL/GenBank/DDBJ databases">
        <title>Genomic analysis of Paracoccus sp. CBA4604.</title>
        <authorList>
            <person name="Roh S.W."/>
            <person name="Kim J.Y."/>
            <person name="Kim J.S."/>
        </authorList>
    </citation>
    <scope>NUCLEOTIDE SEQUENCE [LARGE SCALE GENOMIC DNA]</scope>
    <source>
        <strain evidence="19">CBA4604</strain>
    </source>
</reference>
<evidence type="ECO:0000256" key="2">
    <source>
        <dbReference type="ARBA" id="ARBA00004613"/>
    </source>
</evidence>
<dbReference type="OrthoDB" id="9762009at2"/>
<keyword evidence="9" id="KW-0677">Repeat</keyword>
<keyword evidence="19" id="KW-1185">Reference proteome</keyword>
<keyword evidence="7" id="KW-0808">Transferase</keyword>
<dbReference type="PANTHER" id="PTHR21248">
    <property type="entry name" value="CARDIOLIPIN SYNTHASE"/>
    <property type="match status" value="1"/>
</dbReference>
<evidence type="ECO:0000256" key="1">
    <source>
        <dbReference type="ARBA" id="ARBA00003145"/>
    </source>
</evidence>
<keyword evidence="8 16" id="KW-0812">Transmembrane</keyword>
<evidence type="ECO:0000259" key="17">
    <source>
        <dbReference type="PROSITE" id="PS50035"/>
    </source>
</evidence>
<evidence type="ECO:0000313" key="18">
    <source>
        <dbReference type="EMBL" id="AUM75619.1"/>
    </source>
</evidence>
<dbReference type="SUPFAM" id="SSF56024">
    <property type="entry name" value="Phospholipase D/nuclease"/>
    <property type="match status" value="2"/>
</dbReference>
<evidence type="ECO:0000256" key="4">
    <source>
        <dbReference type="ARBA" id="ARBA00022475"/>
    </source>
</evidence>
<protein>
    <recommendedName>
        <fullName evidence="15">Cardiolipin synthase</fullName>
        <ecNumber evidence="15">2.7.8.-</ecNumber>
    </recommendedName>
</protein>
<comment type="subcellular location">
    <subcellularLocation>
        <location evidence="3">Cell membrane</location>
        <topology evidence="3">Multi-pass membrane protein</topology>
    </subcellularLocation>
    <subcellularLocation>
        <location evidence="2">Secreted</location>
    </subcellularLocation>
</comment>
<dbReference type="Pfam" id="PF13091">
    <property type="entry name" value="PLDc_2"/>
    <property type="match status" value="2"/>
</dbReference>
<keyword evidence="5" id="KW-0444">Lipid biosynthesis</keyword>
<proteinExistence type="predicted"/>
<name>A0A2K9MIZ5_9RHOB</name>
<feature type="domain" description="PLD phosphodiesterase" evidence="17">
    <location>
        <begin position="389"/>
        <end position="416"/>
    </location>
</feature>
<evidence type="ECO:0000256" key="12">
    <source>
        <dbReference type="ARBA" id="ARBA00023136"/>
    </source>
</evidence>
<feature type="transmembrane region" description="Helical" evidence="16">
    <location>
        <begin position="34"/>
        <end position="53"/>
    </location>
</feature>
<dbReference type="NCBIfam" id="TIGR04265">
    <property type="entry name" value="bac_cardiolipin"/>
    <property type="match status" value="1"/>
</dbReference>
<evidence type="ECO:0000256" key="5">
    <source>
        <dbReference type="ARBA" id="ARBA00022516"/>
    </source>
</evidence>
<evidence type="ECO:0000256" key="8">
    <source>
        <dbReference type="ARBA" id="ARBA00022692"/>
    </source>
</evidence>
<keyword evidence="10 16" id="KW-1133">Transmembrane helix</keyword>
<dbReference type="Proteomes" id="UP000234882">
    <property type="component" value="Chromosome"/>
</dbReference>
<dbReference type="SMART" id="SM00155">
    <property type="entry name" value="PLDc"/>
    <property type="match status" value="2"/>
</dbReference>
<feature type="domain" description="PLD phosphodiesterase" evidence="17">
    <location>
        <begin position="212"/>
        <end position="239"/>
    </location>
</feature>
<dbReference type="InterPro" id="IPR027379">
    <property type="entry name" value="CLS_N"/>
</dbReference>
<evidence type="ECO:0000256" key="11">
    <source>
        <dbReference type="ARBA" id="ARBA00023098"/>
    </source>
</evidence>
<keyword evidence="11" id="KW-0443">Lipid metabolism</keyword>
<dbReference type="GO" id="GO:0032049">
    <property type="term" value="P:cardiolipin biosynthetic process"/>
    <property type="evidence" value="ECO:0007669"/>
    <property type="project" value="UniProtKB-UniRule"/>
</dbReference>
<evidence type="ECO:0000256" key="10">
    <source>
        <dbReference type="ARBA" id="ARBA00022989"/>
    </source>
</evidence>
<evidence type="ECO:0000256" key="3">
    <source>
        <dbReference type="ARBA" id="ARBA00004651"/>
    </source>
</evidence>
<dbReference type="AlphaFoldDB" id="A0A2K9MIZ5"/>
<comment type="function">
    <text evidence="1">Could be a virulence factor.</text>
</comment>
<dbReference type="PANTHER" id="PTHR21248:SF22">
    <property type="entry name" value="PHOSPHOLIPASE D"/>
    <property type="match status" value="1"/>
</dbReference>
<dbReference type="RefSeq" id="WP_101500957.1">
    <property type="nucleotide sequence ID" value="NZ_CP025583.1"/>
</dbReference>
<keyword evidence="12 16" id="KW-0472">Membrane</keyword>
<dbReference type="EC" id="2.7.8.-" evidence="15"/>
<keyword evidence="13" id="KW-0594">Phospholipid biosynthesis</keyword>
<dbReference type="KEGG" id="paru:CYR75_08575"/>
<dbReference type="InterPro" id="IPR025202">
    <property type="entry name" value="PLD-like_dom"/>
</dbReference>
<organism evidence="18 19">
    <name type="scientific">Paracoccus jeotgali</name>
    <dbReference type="NCBI Taxonomy" id="2065379"/>
    <lineage>
        <taxon>Bacteria</taxon>
        <taxon>Pseudomonadati</taxon>
        <taxon>Pseudomonadota</taxon>
        <taxon>Alphaproteobacteria</taxon>
        <taxon>Rhodobacterales</taxon>
        <taxon>Paracoccaceae</taxon>
        <taxon>Paracoccus</taxon>
    </lineage>
</organism>
<keyword evidence="14" id="KW-1208">Phospholipid metabolism</keyword>
<evidence type="ECO:0000256" key="6">
    <source>
        <dbReference type="ARBA" id="ARBA00022525"/>
    </source>
</evidence>
<evidence type="ECO:0000256" key="13">
    <source>
        <dbReference type="ARBA" id="ARBA00023209"/>
    </source>
</evidence>
<evidence type="ECO:0000256" key="9">
    <source>
        <dbReference type="ARBA" id="ARBA00022737"/>
    </source>
</evidence>
<dbReference type="GO" id="GO:0008808">
    <property type="term" value="F:cardiolipin synthase activity"/>
    <property type="evidence" value="ECO:0007669"/>
    <property type="project" value="UniProtKB-UniRule"/>
</dbReference>
<sequence>MWTTLLVITHYVLAAFIVVRVLTRNRIEPSVRLAWIMVVEALPFVGIVAYLLFGEVRIAQADRQRAADIRSHLSGVMTPSPHRIETPPDWMAGIAATAESVGGMPPVDGNRLRLLPEGDDAFDEMIRAIETARTHVHVLFYIWLNDVSGGRIGKALCKAAQRGVDCRVMVDDLGSRRFWRSSLWTEMEDAGVVLVRAMPTGYFPLRMLSRRLDLRNHRKIVLIDNRLGFTGSRNAADMAFAVKPRYAPWIDVWFAVEGPVLRQMQTVFLADWMSYTGVDLGSEMLAAVPPAEGGNVVAQVVSTGPDLRAGSVSDCIIALLAAARKQVIITTPYYVPDPATDAAIQACARRGIAVTMILPARNDSLFVGATSQGFYLGLLRAGVRLMAFKPGLLHAKLITVDGRIAMLGSGNLDRRSFELNYEMNMIVADGAAIAAIDARQQSYLDRAREITLDEVAAWPSWRRIRNNTLALATPLL</sequence>
<dbReference type="GO" id="GO:0005576">
    <property type="term" value="C:extracellular region"/>
    <property type="evidence" value="ECO:0007669"/>
    <property type="project" value="UniProtKB-SubCell"/>
</dbReference>
<keyword evidence="6" id="KW-0964">Secreted</keyword>
<dbReference type="CDD" id="cd09152">
    <property type="entry name" value="PLDc_EcCLS_like_1"/>
    <property type="match status" value="1"/>
</dbReference>
<dbReference type="PROSITE" id="PS50035">
    <property type="entry name" value="PLD"/>
    <property type="match status" value="2"/>
</dbReference>
<evidence type="ECO:0000256" key="14">
    <source>
        <dbReference type="ARBA" id="ARBA00023264"/>
    </source>
</evidence>
<dbReference type="EMBL" id="CP025583">
    <property type="protein sequence ID" value="AUM75619.1"/>
    <property type="molecule type" value="Genomic_DNA"/>
</dbReference>
<dbReference type="InterPro" id="IPR001736">
    <property type="entry name" value="PLipase_D/transphosphatidylase"/>
</dbReference>
<evidence type="ECO:0000256" key="7">
    <source>
        <dbReference type="ARBA" id="ARBA00022679"/>
    </source>
</evidence>
<accession>A0A2K9MIZ5</accession>
<keyword evidence="4" id="KW-1003">Cell membrane</keyword>
<dbReference type="Gene3D" id="3.30.870.10">
    <property type="entry name" value="Endonuclease Chain A"/>
    <property type="match status" value="2"/>
</dbReference>